<comment type="similarity">
    <text evidence="2">Belongs to the insect chemoreceptor superfamily. Gustatory receptor (GR) family. Gr5a subfamily.</text>
</comment>
<evidence type="ECO:0000313" key="8">
    <source>
        <dbReference type="EnsemblMetazoa" id="SCAU011272-PA"/>
    </source>
</evidence>
<dbReference type="GO" id="GO:0033041">
    <property type="term" value="F:sweet taste receptor activity"/>
    <property type="evidence" value="ECO:0007669"/>
    <property type="project" value="TreeGrafter"/>
</dbReference>
<name>A0A1I8PUQ0_STOCA</name>
<keyword evidence="7" id="KW-0675">Receptor</keyword>
<dbReference type="Proteomes" id="UP000095300">
    <property type="component" value="Unassembled WGS sequence"/>
</dbReference>
<comment type="subcellular location">
    <subcellularLocation>
        <location evidence="1">Cell membrane</location>
        <topology evidence="1">Multi-pass membrane protein</topology>
    </subcellularLocation>
</comment>
<dbReference type="EnsemblMetazoa" id="SCAU011272-RA">
    <property type="protein sequence ID" value="SCAU011272-PA"/>
    <property type="gene ID" value="SCAU011272"/>
</dbReference>
<dbReference type="GO" id="GO:0005886">
    <property type="term" value="C:plasma membrane"/>
    <property type="evidence" value="ECO:0007669"/>
    <property type="project" value="UniProtKB-SubCell"/>
</dbReference>
<keyword evidence="6" id="KW-0472">Membrane</keyword>
<organism evidence="8 9">
    <name type="scientific">Stomoxys calcitrans</name>
    <name type="common">Stable fly</name>
    <name type="synonym">Conops calcitrans</name>
    <dbReference type="NCBI Taxonomy" id="35570"/>
    <lineage>
        <taxon>Eukaryota</taxon>
        <taxon>Metazoa</taxon>
        <taxon>Ecdysozoa</taxon>
        <taxon>Arthropoda</taxon>
        <taxon>Hexapoda</taxon>
        <taxon>Insecta</taxon>
        <taxon>Pterygota</taxon>
        <taxon>Neoptera</taxon>
        <taxon>Endopterygota</taxon>
        <taxon>Diptera</taxon>
        <taxon>Brachycera</taxon>
        <taxon>Muscomorpha</taxon>
        <taxon>Muscoidea</taxon>
        <taxon>Muscidae</taxon>
        <taxon>Stomoxys</taxon>
    </lineage>
</organism>
<gene>
    <name evidence="8" type="primary">106095053</name>
</gene>
<dbReference type="Pfam" id="PF06151">
    <property type="entry name" value="Trehalose_recp"/>
    <property type="match status" value="1"/>
</dbReference>
<evidence type="ECO:0000256" key="1">
    <source>
        <dbReference type="ARBA" id="ARBA00004651"/>
    </source>
</evidence>
<reference evidence="8" key="1">
    <citation type="submission" date="2020-05" db="UniProtKB">
        <authorList>
            <consortium name="EnsemblMetazoa"/>
        </authorList>
    </citation>
    <scope>IDENTIFICATION</scope>
    <source>
        <strain evidence="8">USDA</strain>
    </source>
</reference>
<evidence type="ECO:0000256" key="3">
    <source>
        <dbReference type="ARBA" id="ARBA00022475"/>
    </source>
</evidence>
<dbReference type="PANTHER" id="PTHR21421">
    <property type="entry name" value="GUSTATORY RECEPTOR"/>
    <property type="match status" value="1"/>
</dbReference>
<evidence type="ECO:0000313" key="9">
    <source>
        <dbReference type="Proteomes" id="UP000095300"/>
    </source>
</evidence>
<evidence type="ECO:0000256" key="7">
    <source>
        <dbReference type="ARBA" id="ARBA00023170"/>
    </source>
</evidence>
<dbReference type="OrthoDB" id="5800391at2759"/>
<evidence type="ECO:0000256" key="5">
    <source>
        <dbReference type="ARBA" id="ARBA00022989"/>
    </source>
</evidence>
<keyword evidence="3" id="KW-1003">Cell membrane</keyword>
<dbReference type="PANTHER" id="PTHR21421:SF35">
    <property type="entry name" value="GUSTATORY RECEPTOR FOR SUGAR TASTE 64B-RELATED"/>
    <property type="match status" value="1"/>
</dbReference>
<accession>A0A1I8PUQ0</accession>
<keyword evidence="4" id="KW-0812">Transmembrane</keyword>
<evidence type="ECO:0000256" key="4">
    <source>
        <dbReference type="ARBA" id="ARBA00022692"/>
    </source>
</evidence>
<dbReference type="AlphaFoldDB" id="A0A1I8PUQ0"/>
<keyword evidence="5" id="KW-1133">Transmembrane helix</keyword>
<sequence>MPAIFWKETREHYLVLKKLLRLVNDAMWPLVLLSCENNMYFICFQLFNSFLNIGVDWVAEMAFWFSLLYSIVRAVLKIYLAAQVDEYTQKIASCLRDVPSRSWNMETQRFSEQLAVDVTAFSAADFFALTRKLILGMASTVVTYQLMVGDVINQGSIKQVTDFCKKYERFDHDNEQHDN</sequence>
<evidence type="ECO:0000256" key="2">
    <source>
        <dbReference type="ARBA" id="ARBA00005327"/>
    </source>
</evidence>
<protein>
    <recommendedName>
        <fullName evidence="10">Gustatory receptor</fullName>
    </recommendedName>
</protein>
<evidence type="ECO:0008006" key="10">
    <source>
        <dbReference type="Google" id="ProtNLM"/>
    </source>
</evidence>
<dbReference type="InterPro" id="IPR009318">
    <property type="entry name" value="Gustatory_rcpt"/>
</dbReference>
<proteinExistence type="inferred from homology"/>
<keyword evidence="9" id="KW-1185">Reference proteome</keyword>
<dbReference type="STRING" id="35570.A0A1I8PUQ0"/>
<evidence type="ECO:0000256" key="6">
    <source>
        <dbReference type="ARBA" id="ARBA00023136"/>
    </source>
</evidence>
<dbReference type="VEuPathDB" id="VectorBase:SCAU011272"/>